<evidence type="ECO:0000256" key="1">
    <source>
        <dbReference type="ARBA" id="ARBA00022679"/>
    </source>
</evidence>
<keyword evidence="2" id="KW-0418">Kinase</keyword>
<keyword evidence="3" id="KW-0805">Transcription regulation</keyword>
<dbReference type="SMART" id="SM01012">
    <property type="entry name" value="ANTAR"/>
    <property type="match status" value="1"/>
</dbReference>
<dbReference type="Gene3D" id="3.30.450.40">
    <property type="match status" value="1"/>
</dbReference>
<organism evidence="6 7">
    <name type="scientific">Micromonospora saelicesensis</name>
    <dbReference type="NCBI Taxonomy" id="285676"/>
    <lineage>
        <taxon>Bacteria</taxon>
        <taxon>Bacillati</taxon>
        <taxon>Actinomycetota</taxon>
        <taxon>Actinomycetes</taxon>
        <taxon>Micromonosporales</taxon>
        <taxon>Micromonosporaceae</taxon>
        <taxon>Micromonospora</taxon>
    </lineage>
</organism>
<evidence type="ECO:0000259" key="5">
    <source>
        <dbReference type="PROSITE" id="PS50921"/>
    </source>
</evidence>
<dbReference type="InterPro" id="IPR029016">
    <property type="entry name" value="GAF-like_dom_sf"/>
</dbReference>
<dbReference type="InterPro" id="IPR011006">
    <property type="entry name" value="CheY-like_superfamily"/>
</dbReference>
<evidence type="ECO:0000313" key="7">
    <source>
        <dbReference type="Proteomes" id="UP000249419"/>
    </source>
</evidence>
<accession>A0A328NEN9</accession>
<dbReference type="Proteomes" id="UP000249419">
    <property type="component" value="Unassembled WGS sequence"/>
</dbReference>
<proteinExistence type="predicted"/>
<feature type="domain" description="ANTAR" evidence="5">
    <location>
        <begin position="161"/>
        <end position="222"/>
    </location>
</feature>
<dbReference type="Pfam" id="PF03861">
    <property type="entry name" value="ANTAR"/>
    <property type="match status" value="1"/>
</dbReference>
<evidence type="ECO:0000256" key="3">
    <source>
        <dbReference type="ARBA" id="ARBA00023015"/>
    </source>
</evidence>
<dbReference type="GO" id="GO:0003723">
    <property type="term" value="F:RNA binding"/>
    <property type="evidence" value="ECO:0007669"/>
    <property type="project" value="InterPro"/>
</dbReference>
<dbReference type="InterPro" id="IPR005561">
    <property type="entry name" value="ANTAR"/>
</dbReference>
<sequence length="231" mass="24388">MRPSDAFAQLGRIKPREMSLRDMFQRVVDLAGASIPAVTEASVTVLQGADAHTPAYTGGLALTLDESQYTLGEGPCLQAARATTVESVSDMTTESRWPGWTAGALRAGARSSLSIGLPVHATGGALNLYATDPHVFDADTLAVAQAFASYATLAMAIDHLNDARVTLSQHLDAAMDGDAVIEQAKGIIIGERRCSPDQAFAGLTTMARDTNRTVREVAQAMVERISETAGR</sequence>
<dbReference type="InterPro" id="IPR036388">
    <property type="entry name" value="WH-like_DNA-bd_sf"/>
</dbReference>
<keyword evidence="4" id="KW-0804">Transcription</keyword>
<dbReference type="GO" id="GO:0016301">
    <property type="term" value="F:kinase activity"/>
    <property type="evidence" value="ECO:0007669"/>
    <property type="project" value="UniProtKB-KW"/>
</dbReference>
<dbReference type="Gene3D" id="1.10.10.10">
    <property type="entry name" value="Winged helix-like DNA-binding domain superfamily/Winged helix DNA-binding domain"/>
    <property type="match status" value="1"/>
</dbReference>
<gene>
    <name evidence="6" type="ORF">PSN13_06000</name>
</gene>
<evidence type="ECO:0000256" key="4">
    <source>
        <dbReference type="ARBA" id="ARBA00023163"/>
    </source>
</evidence>
<dbReference type="EMBL" id="PYAG01000039">
    <property type="protein sequence ID" value="RAO28112.1"/>
    <property type="molecule type" value="Genomic_DNA"/>
</dbReference>
<dbReference type="PROSITE" id="PS50921">
    <property type="entry name" value="ANTAR"/>
    <property type="match status" value="1"/>
</dbReference>
<dbReference type="Pfam" id="PF13185">
    <property type="entry name" value="GAF_2"/>
    <property type="match status" value="1"/>
</dbReference>
<dbReference type="InterPro" id="IPR012074">
    <property type="entry name" value="GAF_ANTAR"/>
</dbReference>
<evidence type="ECO:0000313" key="6">
    <source>
        <dbReference type="EMBL" id="RAO28112.1"/>
    </source>
</evidence>
<dbReference type="SUPFAM" id="SSF52172">
    <property type="entry name" value="CheY-like"/>
    <property type="match status" value="1"/>
</dbReference>
<protein>
    <recommendedName>
        <fullName evidence="5">ANTAR domain-containing protein</fullName>
    </recommendedName>
</protein>
<dbReference type="InterPro" id="IPR003018">
    <property type="entry name" value="GAF"/>
</dbReference>
<dbReference type="PIRSF" id="PIRSF036625">
    <property type="entry name" value="GAF_ANTAR"/>
    <property type="match status" value="1"/>
</dbReference>
<reference evidence="6 7" key="1">
    <citation type="submission" date="2018-03" db="EMBL/GenBank/DDBJ databases">
        <title>Defining the species Micromonospora saelicesensis and Micromonospora noduli under the framework of genomics.</title>
        <authorList>
            <person name="Riesco R."/>
            <person name="Trujillo M.E."/>
        </authorList>
    </citation>
    <scope>NUCLEOTIDE SEQUENCE [LARGE SCALE GENOMIC DNA]</scope>
    <source>
        <strain evidence="6 7">PSN13</strain>
    </source>
</reference>
<dbReference type="SUPFAM" id="SSF55781">
    <property type="entry name" value="GAF domain-like"/>
    <property type="match status" value="1"/>
</dbReference>
<evidence type="ECO:0000256" key="2">
    <source>
        <dbReference type="ARBA" id="ARBA00022777"/>
    </source>
</evidence>
<keyword evidence="1" id="KW-0808">Transferase</keyword>
<dbReference type="AlphaFoldDB" id="A0A328NEN9"/>
<name>A0A328NEN9_9ACTN</name>
<comment type="caution">
    <text evidence="6">The sequence shown here is derived from an EMBL/GenBank/DDBJ whole genome shotgun (WGS) entry which is preliminary data.</text>
</comment>